<keyword evidence="4" id="KW-1185">Reference proteome</keyword>
<comment type="similarity">
    <text evidence="1">Belongs to the ustYa family.</text>
</comment>
<dbReference type="InterPro" id="IPR021765">
    <property type="entry name" value="UstYa-like"/>
</dbReference>
<evidence type="ECO:0000313" key="4">
    <source>
        <dbReference type="Proteomes" id="UP000799757"/>
    </source>
</evidence>
<evidence type="ECO:0000256" key="1">
    <source>
        <dbReference type="ARBA" id="ARBA00035112"/>
    </source>
</evidence>
<organism evidence="3 4">
    <name type="scientific">Melanomma pulvis-pyrius CBS 109.77</name>
    <dbReference type="NCBI Taxonomy" id="1314802"/>
    <lineage>
        <taxon>Eukaryota</taxon>
        <taxon>Fungi</taxon>
        <taxon>Dikarya</taxon>
        <taxon>Ascomycota</taxon>
        <taxon>Pezizomycotina</taxon>
        <taxon>Dothideomycetes</taxon>
        <taxon>Pleosporomycetidae</taxon>
        <taxon>Pleosporales</taxon>
        <taxon>Melanommataceae</taxon>
        <taxon>Melanomma</taxon>
    </lineage>
</organism>
<feature type="transmembrane region" description="Helical" evidence="2">
    <location>
        <begin position="45"/>
        <end position="64"/>
    </location>
</feature>
<dbReference type="EMBL" id="MU001803">
    <property type="protein sequence ID" value="KAF2797572.1"/>
    <property type="molecule type" value="Genomic_DNA"/>
</dbReference>
<accession>A0A6A6XML1</accession>
<evidence type="ECO:0000313" key="3">
    <source>
        <dbReference type="EMBL" id="KAF2797572.1"/>
    </source>
</evidence>
<evidence type="ECO:0000256" key="2">
    <source>
        <dbReference type="SAM" id="Phobius"/>
    </source>
</evidence>
<gene>
    <name evidence="3" type="ORF">K505DRAFT_358272</name>
</gene>
<evidence type="ECO:0008006" key="5">
    <source>
        <dbReference type="Google" id="ProtNLM"/>
    </source>
</evidence>
<protein>
    <recommendedName>
        <fullName evidence="5">Tat pathway signal sequence</fullName>
    </recommendedName>
</protein>
<keyword evidence="2" id="KW-1133">Transmembrane helix</keyword>
<dbReference type="Pfam" id="PF11807">
    <property type="entry name" value="UstYa"/>
    <property type="match status" value="1"/>
</dbReference>
<name>A0A6A6XML1_9PLEO</name>
<dbReference type="AlphaFoldDB" id="A0A6A6XML1"/>
<dbReference type="GO" id="GO:0043386">
    <property type="term" value="P:mycotoxin biosynthetic process"/>
    <property type="evidence" value="ECO:0007669"/>
    <property type="project" value="InterPro"/>
</dbReference>
<keyword evidence="2" id="KW-0472">Membrane</keyword>
<dbReference type="PANTHER" id="PTHR33365:SF12">
    <property type="entry name" value="TAT PATHWAY SIGNAL SEQUENCE"/>
    <property type="match status" value="1"/>
</dbReference>
<proteinExistence type="inferred from homology"/>
<sequence>MHPEIDYHSLPNDPEGVHQAFDNTQEDVEKEGGWSPQRKTVRLHWIVHVGSLATIISLAILLIYSNDRASVATACWDSHNYYSPVNAALETHPYVTIRFNGSLWYESPFKGPPSPVVEEAWHDIMQYGMIAVSASDYERVNHSTRTAVRFPDEAGGGYMATTVGTHQMHCLHYIWQDHHREYYPDVLRKAKDIPELYERHYEHCVDYIRQSLMCHFDVGLVTYDWVLKHQIPTPNSNAMHKCVDWKLAQAWLKERAVDIPEGFEWKQPNGQESLPWNP</sequence>
<reference evidence="3" key="1">
    <citation type="journal article" date="2020" name="Stud. Mycol.">
        <title>101 Dothideomycetes genomes: a test case for predicting lifestyles and emergence of pathogens.</title>
        <authorList>
            <person name="Haridas S."/>
            <person name="Albert R."/>
            <person name="Binder M."/>
            <person name="Bloem J."/>
            <person name="Labutti K."/>
            <person name="Salamov A."/>
            <person name="Andreopoulos B."/>
            <person name="Baker S."/>
            <person name="Barry K."/>
            <person name="Bills G."/>
            <person name="Bluhm B."/>
            <person name="Cannon C."/>
            <person name="Castanera R."/>
            <person name="Culley D."/>
            <person name="Daum C."/>
            <person name="Ezra D."/>
            <person name="Gonzalez J."/>
            <person name="Henrissat B."/>
            <person name="Kuo A."/>
            <person name="Liang C."/>
            <person name="Lipzen A."/>
            <person name="Lutzoni F."/>
            <person name="Magnuson J."/>
            <person name="Mondo S."/>
            <person name="Nolan M."/>
            <person name="Ohm R."/>
            <person name="Pangilinan J."/>
            <person name="Park H.-J."/>
            <person name="Ramirez L."/>
            <person name="Alfaro M."/>
            <person name="Sun H."/>
            <person name="Tritt A."/>
            <person name="Yoshinaga Y."/>
            <person name="Zwiers L.-H."/>
            <person name="Turgeon B."/>
            <person name="Goodwin S."/>
            <person name="Spatafora J."/>
            <person name="Crous P."/>
            <person name="Grigoriev I."/>
        </authorList>
    </citation>
    <scope>NUCLEOTIDE SEQUENCE</scope>
    <source>
        <strain evidence="3">CBS 109.77</strain>
    </source>
</reference>
<dbReference type="Proteomes" id="UP000799757">
    <property type="component" value="Unassembled WGS sequence"/>
</dbReference>
<dbReference type="PANTHER" id="PTHR33365">
    <property type="entry name" value="YALI0B05434P"/>
    <property type="match status" value="1"/>
</dbReference>
<keyword evidence="2" id="KW-0812">Transmembrane</keyword>
<dbReference type="OrthoDB" id="3687641at2759"/>